<keyword evidence="2" id="KW-0547">Nucleotide-binding</keyword>
<dbReference type="Gene3D" id="1.10.510.10">
    <property type="entry name" value="Transferase(Phosphotransferase) domain 1"/>
    <property type="match status" value="1"/>
</dbReference>
<dbReference type="Pfam" id="PF00069">
    <property type="entry name" value="Pkinase"/>
    <property type="match status" value="1"/>
</dbReference>
<accession>A0A212PZZ2</accession>
<evidence type="ECO:0000256" key="1">
    <source>
        <dbReference type="ARBA" id="ARBA00022679"/>
    </source>
</evidence>
<keyword evidence="7" id="KW-0723">Serine/threonine-protein kinase</keyword>
<evidence type="ECO:0000259" key="6">
    <source>
        <dbReference type="PROSITE" id="PS50011"/>
    </source>
</evidence>
<evidence type="ECO:0000313" key="7">
    <source>
        <dbReference type="EMBL" id="SNB52534.1"/>
    </source>
</evidence>
<dbReference type="InterPro" id="IPR008271">
    <property type="entry name" value="Ser/Thr_kinase_AS"/>
</dbReference>
<dbReference type="InterPro" id="IPR011009">
    <property type="entry name" value="Kinase-like_dom_sf"/>
</dbReference>
<reference evidence="8" key="1">
    <citation type="submission" date="2017-06" db="EMBL/GenBank/DDBJ databases">
        <authorList>
            <person name="Varghese N."/>
            <person name="Submissions S."/>
        </authorList>
    </citation>
    <scope>NUCLEOTIDE SEQUENCE [LARGE SCALE GENOMIC DNA]</scope>
    <source>
        <strain evidence="8">DSM 137</strain>
    </source>
</reference>
<dbReference type="Gene3D" id="3.30.200.20">
    <property type="entry name" value="Phosphorylase Kinase, domain 1"/>
    <property type="match status" value="1"/>
</dbReference>
<organism evidence="7 8">
    <name type="scientific">Rhodoblastus acidophilus</name>
    <name type="common">Rhodopseudomonas acidophila</name>
    <dbReference type="NCBI Taxonomy" id="1074"/>
    <lineage>
        <taxon>Bacteria</taxon>
        <taxon>Pseudomonadati</taxon>
        <taxon>Pseudomonadota</taxon>
        <taxon>Alphaproteobacteria</taxon>
        <taxon>Hyphomicrobiales</taxon>
        <taxon>Rhodoblastaceae</taxon>
        <taxon>Rhodoblastus</taxon>
    </lineage>
</organism>
<keyword evidence="1" id="KW-0808">Transferase</keyword>
<dbReference type="InterPro" id="IPR036457">
    <property type="entry name" value="PPM-type-like_dom_sf"/>
</dbReference>
<proteinExistence type="predicted"/>
<dbReference type="RefSeq" id="WP_158255302.1">
    <property type="nucleotide sequence ID" value="NZ_FYDG01000001.1"/>
</dbReference>
<name>A0A212PZZ2_RHOAC</name>
<dbReference type="OrthoDB" id="9801841at2"/>
<dbReference type="GO" id="GO:0005524">
    <property type="term" value="F:ATP binding"/>
    <property type="evidence" value="ECO:0007669"/>
    <property type="project" value="UniProtKB-KW"/>
</dbReference>
<dbReference type="SMART" id="SM00331">
    <property type="entry name" value="PP2C_SIG"/>
    <property type="match status" value="1"/>
</dbReference>
<dbReference type="PROSITE" id="PS00108">
    <property type="entry name" value="PROTEIN_KINASE_ST"/>
    <property type="match status" value="1"/>
</dbReference>
<feature type="transmembrane region" description="Helical" evidence="5">
    <location>
        <begin position="522"/>
        <end position="539"/>
    </location>
</feature>
<dbReference type="SUPFAM" id="SSF81606">
    <property type="entry name" value="PP2C-like"/>
    <property type="match status" value="1"/>
</dbReference>
<dbReference type="SMART" id="SM00220">
    <property type="entry name" value="S_TKc"/>
    <property type="match status" value="1"/>
</dbReference>
<protein>
    <submittedName>
        <fullName evidence="7">Serine/threonine protein kinase</fullName>
    </submittedName>
</protein>
<dbReference type="SUPFAM" id="SSF56112">
    <property type="entry name" value="Protein kinase-like (PK-like)"/>
    <property type="match status" value="1"/>
</dbReference>
<dbReference type="InterPro" id="IPR001932">
    <property type="entry name" value="PPM-type_phosphatase-like_dom"/>
</dbReference>
<feature type="domain" description="Protein kinase" evidence="6">
    <location>
        <begin position="255"/>
        <end position="504"/>
    </location>
</feature>
<dbReference type="PANTHER" id="PTHR43289:SF6">
    <property type="entry name" value="SERINE_THREONINE-PROTEIN KINASE NEKL-3"/>
    <property type="match status" value="1"/>
</dbReference>
<dbReference type="PANTHER" id="PTHR43289">
    <property type="entry name" value="MITOGEN-ACTIVATED PROTEIN KINASE KINASE KINASE 20-RELATED"/>
    <property type="match status" value="1"/>
</dbReference>
<evidence type="ECO:0000256" key="2">
    <source>
        <dbReference type="ARBA" id="ARBA00022741"/>
    </source>
</evidence>
<keyword evidence="5" id="KW-0472">Membrane</keyword>
<evidence type="ECO:0000256" key="4">
    <source>
        <dbReference type="ARBA" id="ARBA00022840"/>
    </source>
</evidence>
<keyword evidence="8" id="KW-1185">Reference proteome</keyword>
<dbReference type="PROSITE" id="PS50011">
    <property type="entry name" value="PROTEIN_KINASE_DOM"/>
    <property type="match status" value="1"/>
</dbReference>
<gene>
    <name evidence="7" type="ORF">SAMN06265338_101275</name>
</gene>
<sequence>MNDSPPVAAAGWTVELGEAGDGAEFRAVYRGEDFGAPRRGLLALIARGDSVGGAPEEAAQLAARLFAEGYFGGLATLSPTRAAARALTSANAWMHRQSRADVQRLGMAASLCAVALPASKTCVVLHLGDTRALLLRDGQIQPLTADHLRPLPSGAKILTRAIGLDREAQADVVEFDARPGDRLVLLGASRAEQLEALLRGDSPQILAQNLAGSGGAALVLDVRGVAAPEIEDIARDFADLPLRPPPQEGDTLDGFVIGRTLYRGPYTLLKRARDAVENRDVVLKLPLPAMAQDAVFQAGFLREAWIGARARSRFLVDYLDVPRERRSCLYLVMPYYHGQTLEARLKETPPASLAEGAGVAASLCDAIEDLARKQVVHRDIKPENIFLLSTGEIKLLDLGLAALPGLGEVRDDLGGTTRYMAPELFKGAAAGPRTEMFSLGVTLYRMFSGGAFPFGRREAFPLARARPDLPQWLGEIIARAIAADPGARFADAAQLRDALEHGLAHQNWRAPNRRRFDPATPWRIATAVLALLCVALLVWKR</sequence>
<evidence type="ECO:0000256" key="5">
    <source>
        <dbReference type="SAM" id="Phobius"/>
    </source>
</evidence>
<keyword evidence="5" id="KW-0812">Transmembrane</keyword>
<keyword evidence="3 7" id="KW-0418">Kinase</keyword>
<keyword evidence="4" id="KW-0067">ATP-binding</keyword>
<dbReference type="GO" id="GO:0004674">
    <property type="term" value="F:protein serine/threonine kinase activity"/>
    <property type="evidence" value="ECO:0007669"/>
    <property type="project" value="UniProtKB-KW"/>
</dbReference>
<evidence type="ECO:0000256" key="3">
    <source>
        <dbReference type="ARBA" id="ARBA00022777"/>
    </source>
</evidence>
<dbReference type="CDD" id="cd14014">
    <property type="entry name" value="STKc_PknB_like"/>
    <property type="match status" value="1"/>
</dbReference>
<dbReference type="Proteomes" id="UP000198418">
    <property type="component" value="Unassembled WGS sequence"/>
</dbReference>
<keyword evidence="5" id="KW-1133">Transmembrane helix</keyword>
<dbReference type="EMBL" id="FYDG01000001">
    <property type="protein sequence ID" value="SNB52534.1"/>
    <property type="molecule type" value="Genomic_DNA"/>
</dbReference>
<evidence type="ECO:0000313" key="8">
    <source>
        <dbReference type="Proteomes" id="UP000198418"/>
    </source>
</evidence>
<dbReference type="AlphaFoldDB" id="A0A212PZZ2"/>
<dbReference type="Gene3D" id="3.60.40.10">
    <property type="entry name" value="PPM-type phosphatase domain"/>
    <property type="match status" value="1"/>
</dbReference>
<dbReference type="InterPro" id="IPR000719">
    <property type="entry name" value="Prot_kinase_dom"/>
</dbReference>